<dbReference type="PANTHER" id="PTHR43806">
    <property type="entry name" value="PEPTIDASE S8"/>
    <property type="match status" value="1"/>
</dbReference>
<dbReference type="PROSITE" id="PS51892">
    <property type="entry name" value="SUBTILASE"/>
    <property type="match status" value="1"/>
</dbReference>
<dbReference type="InterPro" id="IPR022398">
    <property type="entry name" value="Peptidase_S8_His-AS"/>
</dbReference>
<dbReference type="GO" id="GO:0006508">
    <property type="term" value="P:proteolysis"/>
    <property type="evidence" value="ECO:0007669"/>
    <property type="project" value="UniProtKB-KW"/>
</dbReference>
<comment type="caution">
    <text evidence="8">The sequence shown here is derived from an EMBL/GenBank/DDBJ whole genome shotgun (WGS) entry which is preliminary data.</text>
</comment>
<name>A0A2K2FEV2_9CLOT</name>
<dbReference type="Pfam" id="PF00082">
    <property type="entry name" value="Peptidase_S8"/>
    <property type="match status" value="1"/>
</dbReference>
<dbReference type="InterPro" id="IPR000209">
    <property type="entry name" value="Peptidase_S8/S53_dom"/>
</dbReference>
<dbReference type="Proteomes" id="UP000236151">
    <property type="component" value="Unassembled WGS sequence"/>
</dbReference>
<evidence type="ECO:0000256" key="6">
    <source>
        <dbReference type="SAM" id="SignalP"/>
    </source>
</evidence>
<evidence type="ECO:0000256" key="2">
    <source>
        <dbReference type="ARBA" id="ARBA00022670"/>
    </source>
</evidence>
<reference evidence="8 9" key="1">
    <citation type="submission" date="2017-06" db="EMBL/GenBank/DDBJ databases">
        <title>Investigating the central metabolism of Clostridium thermosuccinogenes.</title>
        <authorList>
            <person name="Koendjbiharie J.G."/>
            <person name="van Kranenburg R."/>
        </authorList>
    </citation>
    <scope>NUCLEOTIDE SEQUENCE [LARGE SCALE GENOMIC DNA]</scope>
    <source>
        <strain evidence="8 9">DSM 5806</strain>
    </source>
</reference>
<feature type="domain" description="Peptidase S8/S53" evidence="7">
    <location>
        <begin position="30"/>
        <end position="277"/>
    </location>
</feature>
<dbReference type="PROSITE" id="PS00137">
    <property type="entry name" value="SUBTILASE_HIS"/>
    <property type="match status" value="1"/>
</dbReference>
<dbReference type="PANTHER" id="PTHR43806:SF11">
    <property type="entry name" value="CEREVISIN-RELATED"/>
    <property type="match status" value="1"/>
</dbReference>
<gene>
    <name evidence="8" type="ORF">CDQ84_09240</name>
</gene>
<dbReference type="OrthoDB" id="9798386at2"/>
<sequence>MRKRFICILLMLLIFSQSVFASELSAENCIKVAVIDTGISTRAIDAEHIAEGYNYISDNNDTEDKIGHGTAIAGIIAGSSYAVLSEMVNDVKLVPLVIQTTDESGKVQIGDTEMIAHAIRDAIDIYGCRVINLSIGTTKESKLLREAVEYAEEKNAVIISSVGNKNVKNPDSLYYPAAYPTVIGVGSVNKNGRVSSFSQRNKSLMLVAPGERIWTVSKSGKALLTSGTSFAAAFVSAAAAALIHTCPELTAAEVRSILCESATDILEPGYDMGSGWGILNLEACLNRE</sequence>
<evidence type="ECO:0000313" key="9">
    <source>
        <dbReference type="Proteomes" id="UP000236151"/>
    </source>
</evidence>
<evidence type="ECO:0000313" key="8">
    <source>
        <dbReference type="EMBL" id="PNT99265.1"/>
    </source>
</evidence>
<feature type="signal peptide" evidence="6">
    <location>
        <begin position="1"/>
        <end position="21"/>
    </location>
</feature>
<evidence type="ECO:0000256" key="1">
    <source>
        <dbReference type="ARBA" id="ARBA00011073"/>
    </source>
</evidence>
<keyword evidence="2 5" id="KW-0645">Protease</keyword>
<evidence type="ECO:0000256" key="5">
    <source>
        <dbReference type="PROSITE-ProRule" id="PRU01240"/>
    </source>
</evidence>
<keyword evidence="4 5" id="KW-0720">Serine protease</keyword>
<dbReference type="KEGG" id="cthd:CDO33_02010"/>
<dbReference type="GO" id="GO:0004252">
    <property type="term" value="F:serine-type endopeptidase activity"/>
    <property type="evidence" value="ECO:0007669"/>
    <property type="project" value="UniProtKB-UniRule"/>
</dbReference>
<dbReference type="EMBL" id="NIOJ01000020">
    <property type="protein sequence ID" value="PNT99265.1"/>
    <property type="molecule type" value="Genomic_DNA"/>
</dbReference>
<keyword evidence="3 5" id="KW-0378">Hydrolase</keyword>
<keyword evidence="9" id="KW-1185">Reference proteome</keyword>
<keyword evidence="6" id="KW-0732">Signal</keyword>
<evidence type="ECO:0000256" key="3">
    <source>
        <dbReference type="ARBA" id="ARBA00022801"/>
    </source>
</evidence>
<dbReference type="AlphaFoldDB" id="A0A2K2FEV2"/>
<feature type="active site" description="Charge relay system" evidence="5">
    <location>
        <position position="36"/>
    </location>
</feature>
<evidence type="ECO:0000256" key="4">
    <source>
        <dbReference type="ARBA" id="ARBA00022825"/>
    </source>
</evidence>
<feature type="active site" description="Charge relay system" evidence="5">
    <location>
        <position position="68"/>
    </location>
</feature>
<protein>
    <recommendedName>
        <fullName evidence="7">Peptidase S8/S53 domain-containing protein</fullName>
    </recommendedName>
</protein>
<dbReference type="PRINTS" id="PR00723">
    <property type="entry name" value="SUBTILISIN"/>
</dbReference>
<feature type="chain" id="PRO_5014368173" description="Peptidase S8/S53 domain-containing protein" evidence="6">
    <location>
        <begin position="22"/>
        <end position="288"/>
    </location>
</feature>
<dbReference type="RefSeq" id="WP_103081450.1">
    <property type="nucleotide sequence ID" value="NZ_CP021850.1"/>
</dbReference>
<dbReference type="InterPro" id="IPR015500">
    <property type="entry name" value="Peptidase_S8_subtilisin-rel"/>
</dbReference>
<dbReference type="SUPFAM" id="SSF52743">
    <property type="entry name" value="Subtilisin-like"/>
    <property type="match status" value="1"/>
</dbReference>
<comment type="similarity">
    <text evidence="1 5">Belongs to the peptidase S8 family.</text>
</comment>
<proteinExistence type="inferred from homology"/>
<feature type="active site" description="Charge relay system" evidence="5">
    <location>
        <position position="229"/>
    </location>
</feature>
<organism evidence="8 9">
    <name type="scientific">Clostridium thermosuccinogenes</name>
    <dbReference type="NCBI Taxonomy" id="84032"/>
    <lineage>
        <taxon>Bacteria</taxon>
        <taxon>Bacillati</taxon>
        <taxon>Bacillota</taxon>
        <taxon>Clostridia</taxon>
        <taxon>Eubacteriales</taxon>
        <taxon>Clostridiaceae</taxon>
        <taxon>Clostridium</taxon>
    </lineage>
</organism>
<accession>A0A2K2FEV2</accession>
<dbReference type="InterPro" id="IPR036852">
    <property type="entry name" value="Peptidase_S8/S53_dom_sf"/>
</dbReference>
<evidence type="ECO:0000259" key="7">
    <source>
        <dbReference type="Pfam" id="PF00082"/>
    </source>
</evidence>
<dbReference type="Gene3D" id="3.40.50.200">
    <property type="entry name" value="Peptidase S8/S53 domain"/>
    <property type="match status" value="1"/>
</dbReference>
<dbReference type="InterPro" id="IPR050131">
    <property type="entry name" value="Peptidase_S8_subtilisin-like"/>
</dbReference>